<keyword evidence="2" id="KW-1185">Reference proteome</keyword>
<comment type="caution">
    <text evidence="1">The sequence shown here is derived from an EMBL/GenBank/DDBJ whole genome shotgun (WGS) entry which is preliminary data.</text>
</comment>
<reference evidence="1 2" key="1">
    <citation type="submission" date="2018-11" db="EMBL/GenBank/DDBJ databases">
        <title>Genomic Encyclopedia of Type Strains, Phase IV (KMG-IV): sequencing the most valuable type-strain genomes for metagenomic binning, comparative biology and taxonomic classification.</title>
        <authorList>
            <person name="Goeker M."/>
        </authorList>
    </citation>
    <scope>NUCLEOTIDE SEQUENCE [LARGE SCALE GENOMIC DNA]</scope>
    <source>
        <strain evidence="1 2">DSM 102936</strain>
    </source>
</reference>
<proteinExistence type="predicted"/>
<dbReference type="OrthoDB" id="27194at2"/>
<evidence type="ECO:0000313" key="1">
    <source>
        <dbReference type="EMBL" id="RPF47098.1"/>
    </source>
</evidence>
<gene>
    <name evidence="1" type="ORF">EDD75_1370</name>
</gene>
<protein>
    <submittedName>
        <fullName evidence="1">Uncharacterized protein</fullName>
    </submittedName>
</protein>
<dbReference type="RefSeq" id="WP_123929897.1">
    <property type="nucleotide sequence ID" value="NZ_RKRE01000002.1"/>
</dbReference>
<dbReference type="EMBL" id="RKRE01000002">
    <property type="protein sequence ID" value="RPF47098.1"/>
    <property type="molecule type" value="Genomic_DNA"/>
</dbReference>
<accession>A0A3N5BBT0</accession>
<dbReference type="Proteomes" id="UP000282654">
    <property type="component" value="Unassembled WGS sequence"/>
</dbReference>
<organism evidence="1 2">
    <name type="scientific">Thermodesulfitimonas autotrophica</name>
    <dbReference type="NCBI Taxonomy" id="1894989"/>
    <lineage>
        <taxon>Bacteria</taxon>
        <taxon>Bacillati</taxon>
        <taxon>Bacillota</taxon>
        <taxon>Clostridia</taxon>
        <taxon>Thermoanaerobacterales</taxon>
        <taxon>Thermoanaerobacteraceae</taxon>
        <taxon>Thermodesulfitimonas</taxon>
    </lineage>
</organism>
<sequence>MSAVARLVEVKLYISRSSERFFEVLVLPDGHLVSLPPFGLTNVLLQEAATHPPQEAVKQALARFTDKMEMPAGNDVIFALWRLVKEGKINRPEALLSTTFRQPGEAYAAEIQFLSRALEWWLLPAGRGKRTRPAERFVASLANAGTPHFAAVVCSRSREAPSWFMGAVVEHAVKRSSDTTGRELIERTFPARVYTSNGGILPLCWAEVLYAAENNIFARPCEVCGRWFPLPKTQVGQQKFCSPSCRSASKRKRTAEKRKALKP</sequence>
<evidence type="ECO:0000313" key="2">
    <source>
        <dbReference type="Proteomes" id="UP000282654"/>
    </source>
</evidence>
<name>A0A3N5BBT0_9THEO</name>
<dbReference type="AlphaFoldDB" id="A0A3N5BBT0"/>